<evidence type="ECO:0000313" key="5">
    <source>
        <dbReference type="EMBL" id="EWH13961.1"/>
    </source>
</evidence>
<dbReference type="Gene3D" id="3.40.50.720">
    <property type="entry name" value="NAD(P)-binding Rossmann-like Domain"/>
    <property type="match status" value="1"/>
</dbReference>
<evidence type="ECO:0000313" key="6">
    <source>
        <dbReference type="Proteomes" id="UP000019275"/>
    </source>
</evidence>
<evidence type="ECO:0000256" key="1">
    <source>
        <dbReference type="ARBA" id="ARBA00010928"/>
    </source>
</evidence>
<dbReference type="PANTHER" id="PTHR22604:SF105">
    <property type="entry name" value="TRANS-1,2-DIHYDROBENZENE-1,2-DIOL DEHYDROGENASE"/>
    <property type="match status" value="1"/>
</dbReference>
<organism evidence="5 6">
    <name type="scientific">Cellulophaga geojensis KL-A</name>
    <dbReference type="NCBI Taxonomy" id="1328323"/>
    <lineage>
        <taxon>Bacteria</taxon>
        <taxon>Pseudomonadati</taxon>
        <taxon>Bacteroidota</taxon>
        <taxon>Flavobacteriia</taxon>
        <taxon>Flavobacteriales</taxon>
        <taxon>Flavobacteriaceae</taxon>
        <taxon>Cellulophaga</taxon>
    </lineage>
</organism>
<feature type="domain" description="Gfo/Idh/MocA-like oxidoreductase N-terminal" evidence="3">
    <location>
        <begin position="6"/>
        <end position="122"/>
    </location>
</feature>
<dbReference type="InterPro" id="IPR050984">
    <property type="entry name" value="Gfo/Idh/MocA_domain"/>
</dbReference>
<dbReference type="PANTHER" id="PTHR22604">
    <property type="entry name" value="OXIDOREDUCTASES"/>
    <property type="match status" value="1"/>
</dbReference>
<dbReference type="InterPro" id="IPR000683">
    <property type="entry name" value="Gfo/Idh/MocA-like_OxRdtase_N"/>
</dbReference>
<dbReference type="Pfam" id="PF01408">
    <property type="entry name" value="GFO_IDH_MocA"/>
    <property type="match status" value="1"/>
</dbReference>
<sequence length="327" mass="36729">MSKKIGWGIVGLGNIADKFAKDLALVKNANLVAVSSRSEEKANTFADKHNVKNRYTNAQDLFNCTDVDVVYIATPHTLHINFSIQAMNSGKHVLCEKPMGVNKEQVQSMIAAAVKNNVFLMEALWSRFLPSIQKVKQIVDANELGTISYIKSDFAFYGLDRAEESRLLNPNLAGGSLLDIGIYPVFLSYLLLGKPNEILATANFYKTGIEKQISIIFKYDNAQAHLYSGLTASTETSSEISGENATLKLETRWHEAEEYYIEKAREKEYYKTAKKGIGYTYEIEEVHKCIANNQIQSSLWSHQNSLDLIHLLDQIRDQTGIVFPFEA</sequence>
<dbReference type="SUPFAM" id="SSF51735">
    <property type="entry name" value="NAD(P)-binding Rossmann-fold domains"/>
    <property type="match status" value="1"/>
</dbReference>
<gene>
    <name evidence="5" type="ORF">KLA_06517</name>
</gene>
<evidence type="ECO:0000259" key="3">
    <source>
        <dbReference type="Pfam" id="PF01408"/>
    </source>
</evidence>
<comment type="caution">
    <text evidence="5">The sequence shown here is derived from an EMBL/GenBank/DDBJ whole genome shotgun (WGS) entry which is preliminary data.</text>
</comment>
<evidence type="ECO:0000259" key="4">
    <source>
        <dbReference type="Pfam" id="PF22725"/>
    </source>
</evidence>
<dbReference type="RefSeq" id="WP_034644622.1">
    <property type="nucleotide sequence ID" value="NZ_ARZX01000006.1"/>
</dbReference>
<keyword evidence="6" id="KW-1185">Reference proteome</keyword>
<feature type="domain" description="GFO/IDH/MocA-like oxidoreductase" evidence="4">
    <location>
        <begin position="132"/>
        <end position="247"/>
    </location>
</feature>
<proteinExistence type="inferred from homology"/>
<comment type="similarity">
    <text evidence="1">Belongs to the Gfo/Idh/MocA family.</text>
</comment>
<dbReference type="InterPro" id="IPR036291">
    <property type="entry name" value="NAD(P)-bd_dom_sf"/>
</dbReference>
<dbReference type="InterPro" id="IPR055170">
    <property type="entry name" value="GFO_IDH_MocA-like_dom"/>
</dbReference>
<accession>A0ABN0RPY3</accession>
<dbReference type="Gene3D" id="3.30.360.10">
    <property type="entry name" value="Dihydrodipicolinate Reductase, domain 2"/>
    <property type="match status" value="1"/>
</dbReference>
<protein>
    <submittedName>
        <fullName evidence="5">Trans-1,2-dihydrobenzene-1,2-diol dehydrogenase</fullName>
    </submittedName>
</protein>
<dbReference type="SUPFAM" id="SSF55347">
    <property type="entry name" value="Glyceraldehyde-3-phosphate dehydrogenase-like, C-terminal domain"/>
    <property type="match status" value="1"/>
</dbReference>
<dbReference type="EMBL" id="ARZX01000006">
    <property type="protein sequence ID" value="EWH13961.1"/>
    <property type="molecule type" value="Genomic_DNA"/>
</dbReference>
<keyword evidence="2" id="KW-0560">Oxidoreductase</keyword>
<dbReference type="Pfam" id="PF22725">
    <property type="entry name" value="GFO_IDH_MocA_C3"/>
    <property type="match status" value="1"/>
</dbReference>
<name>A0ABN0RPY3_9FLAO</name>
<dbReference type="Proteomes" id="UP000019275">
    <property type="component" value="Unassembled WGS sequence"/>
</dbReference>
<evidence type="ECO:0000256" key="2">
    <source>
        <dbReference type="ARBA" id="ARBA00023002"/>
    </source>
</evidence>
<reference evidence="5 6" key="1">
    <citation type="journal article" date="2014" name="Genome Announc.">
        <title>Draft Genome Sequence of the Carrageenan-Degrading Bacterium Cellulophaga sp. Strain KL-A, Isolated from Decaying Marine Algae.</title>
        <authorList>
            <person name="Shan D."/>
            <person name="Ying J."/>
            <person name="Li X."/>
            <person name="Gao Z."/>
            <person name="Wei G."/>
            <person name="Shao Z."/>
        </authorList>
    </citation>
    <scope>NUCLEOTIDE SEQUENCE [LARGE SCALE GENOMIC DNA]</scope>
    <source>
        <strain evidence="5 6">KL-A</strain>
    </source>
</reference>